<dbReference type="InterPro" id="IPR036097">
    <property type="entry name" value="HisK_dim/P_sf"/>
</dbReference>
<dbReference type="PRINTS" id="PR00344">
    <property type="entry name" value="BCTRLSENSOR"/>
</dbReference>
<comment type="caution">
    <text evidence="15">The sequence shown here is derived from an EMBL/GenBank/DDBJ whole genome shotgun (WGS) entry which is preliminary data.</text>
</comment>
<evidence type="ECO:0000256" key="13">
    <source>
        <dbReference type="SAM" id="Phobius"/>
    </source>
</evidence>
<dbReference type="PANTHER" id="PTHR43711">
    <property type="entry name" value="TWO-COMPONENT HISTIDINE KINASE"/>
    <property type="match status" value="1"/>
</dbReference>
<evidence type="ECO:0000313" key="15">
    <source>
        <dbReference type="EMBL" id="RGU58130.1"/>
    </source>
</evidence>
<keyword evidence="5" id="KW-0808">Transferase</keyword>
<dbReference type="InterPro" id="IPR004358">
    <property type="entry name" value="Sig_transdc_His_kin-like_C"/>
</dbReference>
<dbReference type="SMART" id="SM00387">
    <property type="entry name" value="HATPase_c"/>
    <property type="match status" value="1"/>
</dbReference>
<dbReference type="AlphaFoldDB" id="A0A412TWW7"/>
<dbReference type="RefSeq" id="WP_022159844.1">
    <property type="nucleotide sequence ID" value="NZ_JADMZE010000031.1"/>
</dbReference>
<name>A0A412TWW7_9BACT</name>
<evidence type="ECO:0000256" key="9">
    <source>
        <dbReference type="ARBA" id="ARBA00022840"/>
    </source>
</evidence>
<dbReference type="InterPro" id="IPR050736">
    <property type="entry name" value="Sensor_HK_Regulatory"/>
</dbReference>
<reference evidence="15 16" key="1">
    <citation type="submission" date="2018-08" db="EMBL/GenBank/DDBJ databases">
        <title>A genome reference for cultivated species of the human gut microbiota.</title>
        <authorList>
            <person name="Zou Y."/>
            <person name="Xue W."/>
            <person name="Luo G."/>
        </authorList>
    </citation>
    <scope>NUCLEOTIDE SEQUENCE [LARGE SCALE GENOMIC DNA]</scope>
    <source>
        <strain evidence="15 16">AF16-14</strain>
    </source>
</reference>
<dbReference type="GO" id="GO:0005524">
    <property type="term" value="F:ATP binding"/>
    <property type="evidence" value="ECO:0007669"/>
    <property type="project" value="UniProtKB-KW"/>
</dbReference>
<evidence type="ECO:0000256" key="3">
    <source>
        <dbReference type="ARBA" id="ARBA00012438"/>
    </source>
</evidence>
<keyword evidence="9" id="KW-0067">ATP-binding</keyword>
<dbReference type="Gene3D" id="3.40.50.2300">
    <property type="match status" value="2"/>
</dbReference>
<comment type="catalytic activity">
    <reaction evidence="1">
        <text>ATP + protein L-histidine = ADP + protein N-phospho-L-histidine.</text>
        <dbReference type="EC" id="2.7.13.3"/>
    </reaction>
</comment>
<evidence type="ECO:0000313" key="16">
    <source>
        <dbReference type="Proteomes" id="UP000284243"/>
    </source>
</evidence>
<evidence type="ECO:0000256" key="8">
    <source>
        <dbReference type="ARBA" id="ARBA00022777"/>
    </source>
</evidence>
<dbReference type="SMART" id="SM00388">
    <property type="entry name" value="HisKA"/>
    <property type="match status" value="1"/>
</dbReference>
<keyword evidence="6 13" id="KW-0812">Transmembrane</keyword>
<protein>
    <recommendedName>
        <fullName evidence="3">histidine kinase</fullName>
        <ecNumber evidence="3">2.7.13.3</ecNumber>
    </recommendedName>
</protein>
<keyword evidence="12 13" id="KW-0472">Membrane</keyword>
<evidence type="ECO:0000256" key="5">
    <source>
        <dbReference type="ARBA" id="ARBA00022679"/>
    </source>
</evidence>
<proteinExistence type="predicted"/>
<dbReference type="Pfam" id="PF02518">
    <property type="entry name" value="HATPase_c"/>
    <property type="match status" value="1"/>
</dbReference>
<dbReference type="InterPro" id="IPR003594">
    <property type="entry name" value="HATPase_dom"/>
</dbReference>
<keyword evidence="7" id="KW-0547">Nucleotide-binding</keyword>
<dbReference type="SUPFAM" id="SSF55874">
    <property type="entry name" value="ATPase domain of HSP90 chaperone/DNA topoisomerase II/histidine kinase"/>
    <property type="match status" value="1"/>
</dbReference>
<keyword evidence="10 13" id="KW-1133">Transmembrane helix</keyword>
<evidence type="ECO:0000256" key="2">
    <source>
        <dbReference type="ARBA" id="ARBA00004370"/>
    </source>
</evidence>
<keyword evidence="8 15" id="KW-0418">Kinase</keyword>
<dbReference type="Gene3D" id="3.30.565.10">
    <property type="entry name" value="Histidine kinase-like ATPase, C-terminal domain"/>
    <property type="match status" value="1"/>
</dbReference>
<sequence length="646" mass="73681">MCILLLKKKYTILTGLCLVWEIFLMSDRALAEDKRENSPILIISSYNPETFQTSNNISEFLDEYKLLGGDSPVFIENMNCKSFSESVLWKQHMADILGKYTGDKTPDIILLLGQEAWASYLSQDDIRSREIPVLCGMVSKNAILLPEDTTDLKNWEPESTNFEEALGKDAKIAGFAYHYDVAKNIQLIKDLYPQTQHIAFISDNSYGGVTMQAHVRREMQQFPEFDLIVLDGRQHTIYTIVDQMAVLPVNTVVLVGTWRVDKNESYFMRNATYSMMSANPHMPAFSLASVGLGHWVIGGYSPQYRSVGKDLARKAVAIQKDELHYRGLDLIPDQYIFDFNKLEEFNIKVSALPAGAELINKEVPFVEKYYYQILAIGVVFFILIGALIITWYYYWRTKRLKDKLLKSEGELVAAKERAEESDRLKSAFLANMSHEIRTPLNAIVGFSNVLTSGEYSGEEQKTFVEVIQTNSDLLLRLIGDILDISRLETDKLRFSFEECEIVGLCQKVLTTTSYAKKENVEYVFHPIVDSFVIETDVQRLQQILINLLSNANKFTTEGQITLEFRIDEKKQFVEFSVTDTGCGIPLEKQEKVFERFEKLNEYAQGTGLGLAICRITVEKLGGKIGVDKEYKAGTRFVFTHPVRQKR</sequence>
<evidence type="ECO:0000256" key="1">
    <source>
        <dbReference type="ARBA" id="ARBA00000085"/>
    </source>
</evidence>
<dbReference type="PANTHER" id="PTHR43711:SF31">
    <property type="entry name" value="HISTIDINE KINASE"/>
    <property type="match status" value="1"/>
</dbReference>
<dbReference type="CDD" id="cd00082">
    <property type="entry name" value="HisKA"/>
    <property type="match status" value="1"/>
</dbReference>
<dbReference type="InterPro" id="IPR036890">
    <property type="entry name" value="HATPase_C_sf"/>
</dbReference>
<dbReference type="Proteomes" id="UP000284243">
    <property type="component" value="Unassembled WGS sequence"/>
</dbReference>
<evidence type="ECO:0000256" key="11">
    <source>
        <dbReference type="ARBA" id="ARBA00023012"/>
    </source>
</evidence>
<evidence type="ECO:0000259" key="14">
    <source>
        <dbReference type="PROSITE" id="PS50109"/>
    </source>
</evidence>
<organism evidence="15 16">
    <name type="scientific">Odoribacter splanchnicus</name>
    <dbReference type="NCBI Taxonomy" id="28118"/>
    <lineage>
        <taxon>Bacteria</taxon>
        <taxon>Pseudomonadati</taxon>
        <taxon>Bacteroidota</taxon>
        <taxon>Bacteroidia</taxon>
        <taxon>Bacteroidales</taxon>
        <taxon>Odoribacteraceae</taxon>
        <taxon>Odoribacter</taxon>
    </lineage>
</organism>
<keyword evidence="4" id="KW-0597">Phosphoprotein</keyword>
<dbReference type="SUPFAM" id="SSF47384">
    <property type="entry name" value="Homodimeric domain of signal transducing histidine kinase"/>
    <property type="match status" value="1"/>
</dbReference>
<evidence type="ECO:0000256" key="6">
    <source>
        <dbReference type="ARBA" id="ARBA00022692"/>
    </source>
</evidence>
<dbReference type="PROSITE" id="PS50109">
    <property type="entry name" value="HIS_KIN"/>
    <property type="match status" value="1"/>
</dbReference>
<feature type="domain" description="Histidine kinase" evidence="14">
    <location>
        <begin position="431"/>
        <end position="644"/>
    </location>
</feature>
<comment type="subcellular location">
    <subcellularLocation>
        <location evidence="2">Membrane</location>
    </subcellularLocation>
</comment>
<dbReference type="Gene3D" id="1.10.287.130">
    <property type="match status" value="1"/>
</dbReference>
<gene>
    <name evidence="15" type="ORF">DWW57_03485</name>
</gene>
<dbReference type="Pfam" id="PF00512">
    <property type="entry name" value="HisKA"/>
    <property type="match status" value="1"/>
</dbReference>
<dbReference type="EMBL" id="QRYC01000003">
    <property type="protein sequence ID" value="RGU58130.1"/>
    <property type="molecule type" value="Genomic_DNA"/>
</dbReference>
<feature type="transmembrane region" description="Helical" evidence="13">
    <location>
        <begin position="369"/>
        <end position="394"/>
    </location>
</feature>
<dbReference type="GO" id="GO:0016020">
    <property type="term" value="C:membrane"/>
    <property type="evidence" value="ECO:0007669"/>
    <property type="project" value="UniProtKB-SubCell"/>
</dbReference>
<dbReference type="GO" id="GO:0000155">
    <property type="term" value="F:phosphorelay sensor kinase activity"/>
    <property type="evidence" value="ECO:0007669"/>
    <property type="project" value="InterPro"/>
</dbReference>
<evidence type="ECO:0000256" key="7">
    <source>
        <dbReference type="ARBA" id="ARBA00022741"/>
    </source>
</evidence>
<evidence type="ECO:0000256" key="12">
    <source>
        <dbReference type="ARBA" id="ARBA00023136"/>
    </source>
</evidence>
<dbReference type="InterPro" id="IPR003661">
    <property type="entry name" value="HisK_dim/P_dom"/>
</dbReference>
<dbReference type="EC" id="2.7.13.3" evidence="3"/>
<evidence type="ECO:0000256" key="10">
    <source>
        <dbReference type="ARBA" id="ARBA00022989"/>
    </source>
</evidence>
<evidence type="ECO:0000256" key="4">
    <source>
        <dbReference type="ARBA" id="ARBA00022553"/>
    </source>
</evidence>
<dbReference type="InterPro" id="IPR005467">
    <property type="entry name" value="His_kinase_dom"/>
</dbReference>
<keyword evidence="11" id="KW-0902">Two-component regulatory system</keyword>
<dbReference type="FunFam" id="1.10.287.130:FF:000004">
    <property type="entry name" value="Ethylene receptor 1"/>
    <property type="match status" value="1"/>
</dbReference>
<accession>A0A412TWW7</accession>